<gene>
    <name evidence="2" type="ORF">HGM15179_015342</name>
</gene>
<feature type="region of interest" description="Disordered" evidence="1">
    <location>
        <begin position="91"/>
        <end position="213"/>
    </location>
</feature>
<protein>
    <submittedName>
        <fullName evidence="2">Uncharacterized protein</fullName>
    </submittedName>
</protein>
<feature type="compositionally biased region" description="Basic and acidic residues" evidence="1">
    <location>
        <begin position="1"/>
        <end position="10"/>
    </location>
</feature>
<keyword evidence="3" id="KW-1185">Reference proteome</keyword>
<accession>A0A8K1LFG3</accession>
<evidence type="ECO:0000313" key="3">
    <source>
        <dbReference type="Proteomes" id="UP000796761"/>
    </source>
</evidence>
<feature type="compositionally biased region" description="Pro residues" evidence="1">
    <location>
        <begin position="382"/>
        <end position="391"/>
    </location>
</feature>
<reference evidence="2" key="1">
    <citation type="submission" date="2019-04" db="EMBL/GenBank/DDBJ databases">
        <title>Genome assembly of Zosterops borbonicus 15179.</title>
        <authorList>
            <person name="Leroy T."/>
            <person name="Anselmetti Y."/>
            <person name="Tilak M.-K."/>
            <person name="Nabholz B."/>
        </authorList>
    </citation>
    <scope>NUCLEOTIDE SEQUENCE</scope>
    <source>
        <strain evidence="2">HGM_15179</strain>
        <tissue evidence="2">Muscle</tissue>
    </source>
</reference>
<feature type="compositionally biased region" description="Low complexity" evidence="1">
    <location>
        <begin position="392"/>
        <end position="407"/>
    </location>
</feature>
<evidence type="ECO:0000256" key="1">
    <source>
        <dbReference type="SAM" id="MobiDB-lite"/>
    </source>
</evidence>
<proteinExistence type="predicted"/>
<feature type="compositionally biased region" description="Basic and acidic residues" evidence="1">
    <location>
        <begin position="186"/>
        <end position="200"/>
    </location>
</feature>
<sequence>MDRESSRCENDNAEELSQGGDATRRVKNQWEQVRTLQEISRWGARGSRELYRLQVPVRLREVRRRSAETGEGICQWEETVTVQELCQWEEDGEQREEVREWQGGATAREASQWGRDARRQQEYEWEDDEESDEEDEGSSEEDEGSSELSLETDGRFSEDSQWDDGQELSQRSDESSQDLSPWDEDEHSHTSQWEDSREPEWSQVRGSSDEELCEGAEDLGQELRQWYLVSCQELSQWGRDIGSKLWDRPLCLGSDREPRPCLPEGLSSASPLGTEVAAEAVPDLTSASPSLQSPLEDVPPAPAPSRADEEAGEGSLWEMTFHSDEEMECCQMVEDLRPIALSDPELLQDVSEEYSEQDLSQGEVTSSGVEGPAVGPCSRGPVPAPHSPSSPRPACLGAQALGGQPAAPRKRPSRFRRALRALRGLFCCPCMRPQPEE</sequence>
<organism evidence="2 3">
    <name type="scientific">Zosterops borbonicus</name>
    <dbReference type="NCBI Taxonomy" id="364589"/>
    <lineage>
        <taxon>Eukaryota</taxon>
        <taxon>Metazoa</taxon>
        <taxon>Chordata</taxon>
        <taxon>Craniata</taxon>
        <taxon>Vertebrata</taxon>
        <taxon>Euteleostomi</taxon>
        <taxon>Archelosauria</taxon>
        <taxon>Archosauria</taxon>
        <taxon>Dinosauria</taxon>
        <taxon>Saurischia</taxon>
        <taxon>Theropoda</taxon>
        <taxon>Coelurosauria</taxon>
        <taxon>Aves</taxon>
        <taxon>Neognathae</taxon>
        <taxon>Neoaves</taxon>
        <taxon>Telluraves</taxon>
        <taxon>Australaves</taxon>
        <taxon>Passeriformes</taxon>
        <taxon>Sylvioidea</taxon>
        <taxon>Zosteropidae</taxon>
        <taxon>Zosterops</taxon>
    </lineage>
</organism>
<name>A0A8K1LFG3_9PASS</name>
<dbReference type="EMBL" id="SWJQ01000673">
    <property type="protein sequence ID" value="TRZ11763.1"/>
    <property type="molecule type" value="Genomic_DNA"/>
</dbReference>
<dbReference type="AlphaFoldDB" id="A0A8K1LFG3"/>
<feature type="region of interest" description="Disordered" evidence="1">
    <location>
        <begin position="348"/>
        <end position="412"/>
    </location>
</feature>
<evidence type="ECO:0000313" key="2">
    <source>
        <dbReference type="EMBL" id="TRZ11763.1"/>
    </source>
</evidence>
<feature type="region of interest" description="Disordered" evidence="1">
    <location>
        <begin position="256"/>
        <end position="313"/>
    </location>
</feature>
<feature type="compositionally biased region" description="Polar residues" evidence="1">
    <location>
        <begin position="357"/>
        <end position="368"/>
    </location>
</feature>
<dbReference type="Proteomes" id="UP000796761">
    <property type="component" value="Unassembled WGS sequence"/>
</dbReference>
<comment type="caution">
    <text evidence="2">The sequence shown here is derived from an EMBL/GenBank/DDBJ whole genome shotgun (WGS) entry which is preliminary data.</text>
</comment>
<feature type="compositionally biased region" description="Acidic residues" evidence="1">
    <location>
        <begin position="123"/>
        <end position="145"/>
    </location>
</feature>
<feature type="region of interest" description="Disordered" evidence="1">
    <location>
        <begin position="1"/>
        <end position="24"/>
    </location>
</feature>